<evidence type="ECO:0000313" key="7">
    <source>
        <dbReference type="Proteomes" id="UP000611796"/>
    </source>
</evidence>
<dbReference type="PANTHER" id="PTHR39190">
    <property type="entry name" value="FLAGELLAR ASSEMBLY FACTOR FLIW"/>
    <property type="match status" value="1"/>
</dbReference>
<keyword evidence="1 5" id="KW-0963">Cytoplasm</keyword>
<accession>A0ABR7K0B6</accession>
<evidence type="ECO:0000256" key="5">
    <source>
        <dbReference type="HAMAP-Rule" id="MF_01185"/>
    </source>
</evidence>
<comment type="subunit">
    <text evidence="5">Interacts with translational regulator CsrA and flagellin(s).</text>
</comment>
<keyword evidence="7" id="KW-1185">Reference proteome</keyword>
<evidence type="ECO:0000256" key="1">
    <source>
        <dbReference type="ARBA" id="ARBA00022490"/>
    </source>
</evidence>
<keyword evidence="3 5" id="KW-0810">Translation regulation</keyword>
<organism evidence="6 7">
    <name type="scientific">Paeniclostridium hominis</name>
    <dbReference type="NCBI Taxonomy" id="2764329"/>
    <lineage>
        <taxon>Bacteria</taxon>
        <taxon>Bacillati</taxon>
        <taxon>Bacillota</taxon>
        <taxon>Clostridia</taxon>
        <taxon>Peptostreptococcales</taxon>
        <taxon>Peptostreptococcaceae</taxon>
        <taxon>Paeniclostridium</taxon>
    </lineage>
</organism>
<name>A0ABR7K0B6_9FIRM</name>
<evidence type="ECO:0000256" key="2">
    <source>
        <dbReference type="ARBA" id="ARBA00022795"/>
    </source>
</evidence>
<gene>
    <name evidence="5" type="primary">fliW</name>
    <name evidence="6" type="ORF">H8891_01745</name>
</gene>
<evidence type="ECO:0000256" key="3">
    <source>
        <dbReference type="ARBA" id="ARBA00022845"/>
    </source>
</evidence>
<dbReference type="Gene3D" id="2.30.290.10">
    <property type="entry name" value="BH3618-like"/>
    <property type="match status" value="1"/>
</dbReference>
<sequence length="132" mass="14983">MNITFEKGLPGFENYKTFNLCDIEGDSKFKLINSIEEENIGFIAISPFCVKKDYEINLDDETIKSLQIETPNDVLLLNIITLGKTLEKSTVNLKAPIIINIKNNKGKQLILQDDKYQIKEPLIGSDKNVSNY</sequence>
<dbReference type="Pfam" id="PF02623">
    <property type="entry name" value="FliW"/>
    <property type="match status" value="1"/>
</dbReference>
<proteinExistence type="inferred from homology"/>
<comment type="similarity">
    <text evidence="5">Belongs to the FliW family.</text>
</comment>
<comment type="subcellular location">
    <subcellularLocation>
        <location evidence="5">Cytoplasm</location>
    </subcellularLocation>
</comment>
<keyword evidence="4 5" id="KW-0143">Chaperone</keyword>
<reference evidence="6 7" key="1">
    <citation type="submission" date="2020-08" db="EMBL/GenBank/DDBJ databases">
        <authorList>
            <person name="Liu C."/>
            <person name="Sun Q."/>
        </authorList>
    </citation>
    <scope>NUCLEOTIDE SEQUENCE [LARGE SCALE GENOMIC DNA]</scope>
    <source>
        <strain evidence="6 7">NSJ-45</strain>
    </source>
</reference>
<protein>
    <recommendedName>
        <fullName evidence="5">Flagellar assembly factor FliW</fullName>
    </recommendedName>
</protein>
<dbReference type="EMBL" id="JACRWD010000001">
    <property type="protein sequence ID" value="MBC6002508.1"/>
    <property type="molecule type" value="Genomic_DNA"/>
</dbReference>
<dbReference type="InterPro" id="IPR024046">
    <property type="entry name" value="Flagellar_assmbl_FliW_dom_sf"/>
</dbReference>
<evidence type="ECO:0000313" key="6">
    <source>
        <dbReference type="EMBL" id="MBC6002508.1"/>
    </source>
</evidence>
<comment type="function">
    <text evidence="5">Acts as an anti-CsrA protein, binds CsrA and prevents it from repressing translation of its target genes, one of which is flagellin. Binds to flagellin and participates in the assembly of the flagellum.</text>
</comment>
<evidence type="ECO:0000256" key="4">
    <source>
        <dbReference type="ARBA" id="ARBA00023186"/>
    </source>
</evidence>
<dbReference type="HAMAP" id="MF_01185">
    <property type="entry name" value="FliW"/>
    <property type="match status" value="1"/>
</dbReference>
<keyword evidence="6" id="KW-0282">Flagellum</keyword>
<keyword evidence="6" id="KW-0969">Cilium</keyword>
<dbReference type="RefSeq" id="WP_187004929.1">
    <property type="nucleotide sequence ID" value="NZ_JACRWD010000001.1"/>
</dbReference>
<dbReference type="InterPro" id="IPR003775">
    <property type="entry name" value="Flagellar_assembly_factor_FliW"/>
</dbReference>
<comment type="caution">
    <text evidence="6">The sequence shown here is derived from an EMBL/GenBank/DDBJ whole genome shotgun (WGS) entry which is preliminary data.</text>
</comment>
<dbReference type="Proteomes" id="UP000611796">
    <property type="component" value="Unassembled WGS sequence"/>
</dbReference>
<dbReference type="NCBIfam" id="NF009793">
    <property type="entry name" value="PRK13285.1-1"/>
    <property type="match status" value="1"/>
</dbReference>
<dbReference type="SUPFAM" id="SSF141457">
    <property type="entry name" value="BH3618-like"/>
    <property type="match status" value="1"/>
</dbReference>
<keyword evidence="6" id="KW-0966">Cell projection</keyword>
<keyword evidence="2 5" id="KW-1005">Bacterial flagellum biogenesis</keyword>
<dbReference type="PANTHER" id="PTHR39190:SF1">
    <property type="entry name" value="FLAGELLAR ASSEMBLY FACTOR FLIW"/>
    <property type="match status" value="1"/>
</dbReference>